<proteinExistence type="predicted"/>
<evidence type="ECO:0000313" key="2">
    <source>
        <dbReference type="WBParaSite" id="JU765_v2.g11056.t1"/>
    </source>
</evidence>
<evidence type="ECO:0000313" key="1">
    <source>
        <dbReference type="Proteomes" id="UP000887576"/>
    </source>
</evidence>
<reference evidence="2" key="1">
    <citation type="submission" date="2022-11" db="UniProtKB">
        <authorList>
            <consortium name="WormBaseParasite"/>
        </authorList>
    </citation>
    <scope>IDENTIFICATION</scope>
</reference>
<dbReference type="WBParaSite" id="JU765_v2.g11056.t1">
    <property type="protein sequence ID" value="JU765_v2.g11056.t1"/>
    <property type="gene ID" value="JU765_v2.g11056"/>
</dbReference>
<organism evidence="1 2">
    <name type="scientific">Panagrolaimus sp. JU765</name>
    <dbReference type="NCBI Taxonomy" id="591449"/>
    <lineage>
        <taxon>Eukaryota</taxon>
        <taxon>Metazoa</taxon>
        <taxon>Ecdysozoa</taxon>
        <taxon>Nematoda</taxon>
        <taxon>Chromadorea</taxon>
        <taxon>Rhabditida</taxon>
        <taxon>Tylenchina</taxon>
        <taxon>Panagrolaimomorpha</taxon>
        <taxon>Panagrolaimoidea</taxon>
        <taxon>Panagrolaimidae</taxon>
        <taxon>Panagrolaimus</taxon>
    </lineage>
</organism>
<name>A0AC34PXX4_9BILA</name>
<protein>
    <submittedName>
        <fullName evidence="2">Uncharacterized protein</fullName>
    </submittedName>
</protein>
<sequence>MRWCTVSVHASVYNSTTDFVQIQPDESLLLDQYQRLNNEKTWYPNKNSKTLHDNLFRNEFYLPSFSKRSQPMDEIFEMNLKKKSQPMDNFDDIKYDSNGNLISFDLSNFSFNQKRSSQPMDEEIDFVPFKRSNGIGMEMSKKSQPMDEEIDFVPYKRSNGNGNGNGMEMEMSKKSQPMDDVYEMNLKKKSQPMEEITDFNLKKRSPLQIPEKMNQKNSQPMDDTTSEFSL</sequence>
<dbReference type="Proteomes" id="UP000887576">
    <property type="component" value="Unplaced"/>
</dbReference>
<accession>A0AC34PXX4</accession>